<feature type="compositionally biased region" description="Pro residues" evidence="11">
    <location>
        <begin position="1018"/>
        <end position="1032"/>
    </location>
</feature>
<evidence type="ECO:0000256" key="9">
    <source>
        <dbReference type="PROSITE-ProRule" id="PRU00103"/>
    </source>
</evidence>
<evidence type="ECO:0000256" key="10">
    <source>
        <dbReference type="PROSITE-ProRule" id="PRU00221"/>
    </source>
</evidence>
<dbReference type="CDD" id="cd13980">
    <property type="entry name" value="STKc_Vps15"/>
    <property type="match status" value="1"/>
</dbReference>
<dbReference type="PROSITE" id="PS50294">
    <property type="entry name" value="WD_REPEATS_REGION"/>
    <property type="match status" value="1"/>
</dbReference>
<dbReference type="Pfam" id="PF00069">
    <property type="entry name" value="Pkinase"/>
    <property type="match status" value="1"/>
</dbReference>
<feature type="repeat" description="HEAT" evidence="9">
    <location>
        <begin position="502"/>
        <end position="533"/>
    </location>
</feature>
<dbReference type="InterPro" id="IPR045162">
    <property type="entry name" value="Vps15-like"/>
</dbReference>
<evidence type="ECO:0000259" key="12">
    <source>
        <dbReference type="PROSITE" id="PS50011"/>
    </source>
</evidence>
<keyword evidence="14" id="KW-1185">Reference proteome</keyword>
<evidence type="ECO:0000256" key="5">
    <source>
        <dbReference type="ARBA" id="ARBA00022737"/>
    </source>
</evidence>
<feature type="region of interest" description="Disordered" evidence="11">
    <location>
        <begin position="1097"/>
        <end position="1122"/>
    </location>
</feature>
<dbReference type="PROSITE" id="PS50011">
    <property type="entry name" value="PROTEIN_KINASE_DOM"/>
    <property type="match status" value="1"/>
</dbReference>
<dbReference type="Gene3D" id="1.25.10.10">
    <property type="entry name" value="Leucine-rich Repeat Variant"/>
    <property type="match status" value="2"/>
</dbReference>
<evidence type="ECO:0000256" key="4">
    <source>
        <dbReference type="ARBA" id="ARBA00022679"/>
    </source>
</evidence>
<dbReference type="HOGENOM" id="CLU_001696_0_1_1"/>
<dbReference type="InterPro" id="IPR036322">
    <property type="entry name" value="WD40_repeat_dom_sf"/>
</dbReference>
<evidence type="ECO:0000256" key="7">
    <source>
        <dbReference type="ARBA" id="ARBA00022777"/>
    </source>
</evidence>
<evidence type="ECO:0000256" key="1">
    <source>
        <dbReference type="ARBA" id="ARBA00012513"/>
    </source>
</evidence>
<dbReference type="SUPFAM" id="SSF50978">
    <property type="entry name" value="WD40 repeat-like"/>
    <property type="match status" value="1"/>
</dbReference>
<dbReference type="EMBL" id="KB445797">
    <property type="protein sequence ID" value="EMD37086.1"/>
    <property type="molecule type" value="Genomic_DNA"/>
</dbReference>
<dbReference type="InterPro" id="IPR011989">
    <property type="entry name" value="ARM-like"/>
</dbReference>
<dbReference type="OrthoDB" id="242910at2759"/>
<keyword evidence="2" id="KW-0723">Serine/threonine-protein kinase</keyword>
<dbReference type="SUPFAM" id="SSF48371">
    <property type="entry name" value="ARM repeat"/>
    <property type="match status" value="1"/>
</dbReference>
<dbReference type="EC" id="2.7.11.1" evidence="1"/>
<keyword evidence="8" id="KW-0067">ATP-binding</keyword>
<dbReference type="InterPro" id="IPR015943">
    <property type="entry name" value="WD40/YVTN_repeat-like_dom_sf"/>
</dbReference>
<dbReference type="GO" id="GO:0006623">
    <property type="term" value="P:protein targeting to vacuole"/>
    <property type="evidence" value="ECO:0007669"/>
    <property type="project" value="TreeGrafter"/>
</dbReference>
<reference evidence="13 14" key="1">
    <citation type="journal article" date="2012" name="Proc. Natl. Acad. Sci. U.S.A.">
        <title>Comparative genomics of Ceriporiopsis subvermispora and Phanerochaete chrysosporium provide insight into selective ligninolysis.</title>
        <authorList>
            <person name="Fernandez-Fueyo E."/>
            <person name="Ruiz-Duenas F.J."/>
            <person name="Ferreira P."/>
            <person name="Floudas D."/>
            <person name="Hibbett D.S."/>
            <person name="Canessa P."/>
            <person name="Larrondo L.F."/>
            <person name="James T.Y."/>
            <person name="Seelenfreund D."/>
            <person name="Lobos S."/>
            <person name="Polanco R."/>
            <person name="Tello M."/>
            <person name="Honda Y."/>
            <person name="Watanabe T."/>
            <person name="Watanabe T."/>
            <person name="Ryu J.S."/>
            <person name="Kubicek C.P."/>
            <person name="Schmoll M."/>
            <person name="Gaskell J."/>
            <person name="Hammel K.E."/>
            <person name="St John F.J."/>
            <person name="Vanden Wymelenberg A."/>
            <person name="Sabat G."/>
            <person name="Splinter BonDurant S."/>
            <person name="Syed K."/>
            <person name="Yadav J.S."/>
            <person name="Doddapaneni H."/>
            <person name="Subramanian V."/>
            <person name="Lavin J.L."/>
            <person name="Oguiza J.A."/>
            <person name="Perez G."/>
            <person name="Pisabarro A.G."/>
            <person name="Ramirez L."/>
            <person name="Santoyo F."/>
            <person name="Master E."/>
            <person name="Coutinho P.M."/>
            <person name="Henrissat B."/>
            <person name="Lombard V."/>
            <person name="Magnuson J.K."/>
            <person name="Kuees U."/>
            <person name="Hori C."/>
            <person name="Igarashi K."/>
            <person name="Samejima M."/>
            <person name="Held B.W."/>
            <person name="Barry K.W."/>
            <person name="LaButti K.M."/>
            <person name="Lapidus A."/>
            <person name="Lindquist E.A."/>
            <person name="Lucas S.M."/>
            <person name="Riley R."/>
            <person name="Salamov A.A."/>
            <person name="Hoffmeister D."/>
            <person name="Schwenk D."/>
            <person name="Hadar Y."/>
            <person name="Yarden O."/>
            <person name="de Vries R.P."/>
            <person name="Wiebenga A."/>
            <person name="Stenlid J."/>
            <person name="Eastwood D."/>
            <person name="Grigoriev I.V."/>
            <person name="Berka R.M."/>
            <person name="Blanchette R.A."/>
            <person name="Kersten P."/>
            <person name="Martinez A.T."/>
            <person name="Vicuna R."/>
            <person name="Cullen D."/>
        </authorList>
    </citation>
    <scope>NUCLEOTIDE SEQUENCE [LARGE SCALE GENOMIC DNA]</scope>
    <source>
        <strain evidence="13 14">B</strain>
    </source>
</reference>
<dbReference type="PANTHER" id="PTHR17583:SF0">
    <property type="entry name" value="PHOSPHOINOSITIDE 3-KINASE REGULATORY SUBUNIT 4"/>
    <property type="match status" value="1"/>
</dbReference>
<feature type="region of interest" description="Disordered" evidence="11">
    <location>
        <begin position="848"/>
        <end position="881"/>
    </location>
</feature>
<organism evidence="13 14">
    <name type="scientific">Ceriporiopsis subvermispora (strain B)</name>
    <name type="common">White-rot fungus</name>
    <name type="synonym">Gelatoporia subvermispora</name>
    <dbReference type="NCBI Taxonomy" id="914234"/>
    <lineage>
        <taxon>Eukaryota</taxon>
        <taxon>Fungi</taxon>
        <taxon>Dikarya</taxon>
        <taxon>Basidiomycota</taxon>
        <taxon>Agaricomycotina</taxon>
        <taxon>Agaricomycetes</taxon>
        <taxon>Polyporales</taxon>
        <taxon>Gelatoporiaceae</taxon>
        <taxon>Gelatoporia</taxon>
    </lineage>
</organism>
<dbReference type="SMART" id="SM00220">
    <property type="entry name" value="S_TKc"/>
    <property type="match status" value="1"/>
</dbReference>
<dbReference type="GO" id="GO:0045324">
    <property type="term" value="P:late endosome to vacuole transport"/>
    <property type="evidence" value="ECO:0007669"/>
    <property type="project" value="InterPro"/>
</dbReference>
<dbReference type="GO" id="GO:0004674">
    <property type="term" value="F:protein serine/threonine kinase activity"/>
    <property type="evidence" value="ECO:0007669"/>
    <property type="project" value="UniProtKB-KW"/>
</dbReference>
<feature type="region of interest" description="Disordered" evidence="11">
    <location>
        <begin position="1008"/>
        <end position="1035"/>
    </location>
</feature>
<dbReference type="STRING" id="914234.M2RE38"/>
<feature type="compositionally biased region" description="Basic and acidic residues" evidence="11">
    <location>
        <begin position="1461"/>
        <end position="1473"/>
    </location>
</feature>
<feature type="repeat" description="WD" evidence="10">
    <location>
        <begin position="1196"/>
        <end position="1237"/>
    </location>
</feature>
<evidence type="ECO:0000256" key="3">
    <source>
        <dbReference type="ARBA" id="ARBA00022574"/>
    </source>
</evidence>
<dbReference type="InterPro" id="IPR001680">
    <property type="entry name" value="WD40_rpt"/>
</dbReference>
<keyword evidence="3 10" id="KW-0853">WD repeat</keyword>
<dbReference type="GO" id="GO:0034271">
    <property type="term" value="C:phosphatidylinositol 3-kinase complex, class III, type I"/>
    <property type="evidence" value="ECO:0007669"/>
    <property type="project" value="TreeGrafter"/>
</dbReference>
<evidence type="ECO:0000256" key="6">
    <source>
        <dbReference type="ARBA" id="ARBA00022741"/>
    </source>
</evidence>
<dbReference type="PROSITE" id="PS50082">
    <property type="entry name" value="WD_REPEATS_2"/>
    <property type="match status" value="1"/>
</dbReference>
<dbReference type="Pfam" id="PF00400">
    <property type="entry name" value="WD40"/>
    <property type="match status" value="1"/>
</dbReference>
<dbReference type="GO" id="GO:0005524">
    <property type="term" value="F:ATP binding"/>
    <property type="evidence" value="ECO:0007669"/>
    <property type="project" value="UniProtKB-KW"/>
</dbReference>
<evidence type="ECO:0000256" key="8">
    <source>
        <dbReference type="ARBA" id="ARBA00022840"/>
    </source>
</evidence>
<dbReference type="InterPro" id="IPR055231">
    <property type="entry name" value="2AA_helical"/>
</dbReference>
<dbReference type="InterPro" id="IPR008271">
    <property type="entry name" value="Ser/Thr_kinase_AS"/>
</dbReference>
<evidence type="ECO:0000256" key="2">
    <source>
        <dbReference type="ARBA" id="ARBA00022527"/>
    </source>
</evidence>
<dbReference type="Pfam" id="PF22956">
    <property type="entry name" value="VPS15-like_hel"/>
    <property type="match status" value="1"/>
</dbReference>
<feature type="region of interest" description="Disordered" evidence="11">
    <location>
        <begin position="346"/>
        <end position="381"/>
    </location>
</feature>
<keyword evidence="5" id="KW-0677">Repeat</keyword>
<evidence type="ECO:0000313" key="14">
    <source>
        <dbReference type="Proteomes" id="UP000016930"/>
    </source>
</evidence>
<dbReference type="Gene3D" id="2.130.10.10">
    <property type="entry name" value="YVTN repeat-like/Quinoprotein amine dehydrogenase"/>
    <property type="match status" value="2"/>
</dbReference>
<name>M2RE38_CERS8</name>
<dbReference type="PROSITE" id="PS00108">
    <property type="entry name" value="PROTEIN_KINASE_ST"/>
    <property type="match status" value="1"/>
</dbReference>
<feature type="compositionally biased region" description="Polar residues" evidence="11">
    <location>
        <begin position="346"/>
        <end position="360"/>
    </location>
</feature>
<feature type="region of interest" description="Disordered" evidence="11">
    <location>
        <begin position="1450"/>
        <end position="1473"/>
    </location>
</feature>
<dbReference type="InterPro" id="IPR011009">
    <property type="entry name" value="Kinase-like_dom_sf"/>
</dbReference>
<dbReference type="Proteomes" id="UP000016930">
    <property type="component" value="Unassembled WGS sequence"/>
</dbReference>
<proteinExistence type="predicted"/>
<dbReference type="GO" id="GO:0071561">
    <property type="term" value="C:nucleus-vacuole junction"/>
    <property type="evidence" value="ECO:0007669"/>
    <property type="project" value="TreeGrafter"/>
</dbReference>
<dbReference type="GO" id="GO:0034272">
    <property type="term" value="C:phosphatidylinositol 3-kinase complex, class III, type II"/>
    <property type="evidence" value="ECO:0007669"/>
    <property type="project" value="TreeGrafter"/>
</dbReference>
<dbReference type="FunFam" id="1.10.510.10:FF:000497">
    <property type="entry name" value="Phosphoinositide 3-kinase regulatory subunit"/>
    <property type="match status" value="1"/>
</dbReference>
<dbReference type="GO" id="GO:0005770">
    <property type="term" value="C:late endosome"/>
    <property type="evidence" value="ECO:0007669"/>
    <property type="project" value="TreeGrafter"/>
</dbReference>
<dbReference type="PROSITE" id="PS50077">
    <property type="entry name" value="HEAT_REPEAT"/>
    <property type="match status" value="1"/>
</dbReference>
<protein>
    <recommendedName>
        <fullName evidence="1">non-specific serine/threonine protein kinase</fullName>
        <ecNumber evidence="1">2.7.11.1</ecNumber>
    </recommendedName>
</protein>
<dbReference type="SMART" id="SM00320">
    <property type="entry name" value="WD40"/>
    <property type="match status" value="5"/>
</dbReference>
<dbReference type="SUPFAM" id="SSF56112">
    <property type="entry name" value="Protein kinase-like (PK-like)"/>
    <property type="match status" value="1"/>
</dbReference>
<evidence type="ECO:0000313" key="13">
    <source>
        <dbReference type="EMBL" id="EMD37086.1"/>
    </source>
</evidence>
<sequence length="1676" mass="184783">MGNAQSLTRTSGALDSFISELGGDIVYERSLGSARFLKTVKCRHRNGYLVVKIFIKADPGLTLRKYERRLKIQREALADIPNIYSYQYFVDADKAGYVIRQWVASSLYDRISTRPFLSLIEKKWIAFQILNALRDARNRKVSHGDIKSENILVTSWNWVYVSDFASYKPTYLPLDNPSDFSFYFDTSGRRTCYVAPERFYTATDNPEISARKSRLAMDDSDGKRDGKVTEAMDCFSAGCVIAELFLEGAPLFTLSQLFKYREGEYSVESQLNTIEDESVRNMIRQMITVDPSTRPTFDSLLHTSRGTVFPEAFYSFLHNYVSSINELHSPSPFTLITHALSHPISPSTSANNTVKSSNAAPASPNPLMGNTSSEPLPSDSDQRMERIWADYESIEPYLAVETGEETVKMDIKVDYVPSAAPSKPFQDVLPVELYIPNRDSKLRSAWNSGKRAATEDGPALIILALVCANIRNCSLPSSKVHGLDVFLALASHLTDEAKLDRMVPYVVDLLSDDAAIVRAAALRTLMQILMLVTVITPSNAAIFPEYIIPAIAHLVRDPEVSVRCAFAQCVVALADTAMRYLEMGQALKAHGTYKLSAETQEYDEAHFEVCGLRASFPPPWNVPNTIQVSYDASLQDLQSSILGALATLLVDPSSVVKRAVLHNISSLCIFLGRQKTNDVLLSHMFTYLNDRDWLLRYAFFDSIVDIAACAGGRSLEEYIHPLILQALSDVEETVVAKVLTSLASLCELGLFQKMRIWEFMSATLGFLYHPNIWVRQGAAAFIASAAKQLPPSDVWCILYPTLKYFLRSDIRDVDEKSLLIALKPPLPRQIFDAAVTWAQKADKTQFWRSHRSTKSESPKDSLANVRSSGSGHRTRTEEDEAQFSKLQQLGMTSAEEAKLMAMRDYILKLARAIASFASRVSVEVESESLKMTTGIELQKLGVVPQTVFLKATRPAASRRTNTEFLLRSPGIGTPRSARTFSLDYGVSGAPFEDLRRRLAVINGSVTSLGAGHRDPRSPAVPVPEVPHSPAGPPELLQAVDRPASPTESITSTTNSAFRGMHRLQIGSMDSQKAAPAIGSSKANATGLLEAHTQIVADGSTERSGRSTPISPAGTIRGHERPRPLSALAPISTYDGQDPGVSNVLEHLYLDNNRELQADFGPRVHEGPVRRRNAARHSLIAREGSSRRPEATLIAHLNSHADAITGLAVSPDHMFFVSASDDKTVKVWDTARLERNVTSKPRHTYGQHHARVKCVCILEGVHCFASAADDGSLHVVRVHVNQSSSLPKYSKLQTIREHRLERPGEYITAMVHYLTDTSSNLVLATTQSVISIMDLRTMRILQRMENPRHFGPITALCLDRKRAWLVCGTSTGVLSLWDIRFGILLRNWRVTAASKGKFVRIHQCVVHPTKGKGKWIAIALETSRSGNESGPQTLMEVWDIEKAVLVETFSATSSSSSSEETAEPKEVTADDAEKSPAAAIAALVRARQESGTLDSVTRRVQGVHGALRDDSTSSASPDVRAIVAGTEFGGHGGVHRSIMADPQADKATSRSTGRGFMLTGSEDRKLRFWDLGRPERSFVLSGLQTETEKPSYSAVRAQDGSASAYVETWTEPANPSHGNRPPQRLSLINHNQQNLLKGHQDTITALACIDSPFRGGVISGDRAGVIKVWRVEGLDLS</sequence>
<keyword evidence="6" id="KW-0547">Nucleotide-binding</keyword>
<feature type="domain" description="Protein kinase" evidence="12">
    <location>
        <begin position="25"/>
        <end position="317"/>
    </location>
</feature>
<gene>
    <name evidence="13" type="ORF">CERSUDRAFT_155558</name>
</gene>
<dbReference type="InterPro" id="IPR021133">
    <property type="entry name" value="HEAT_type_2"/>
</dbReference>
<dbReference type="Gene3D" id="1.10.510.10">
    <property type="entry name" value="Transferase(Phosphotransferase) domain 1"/>
    <property type="match status" value="1"/>
</dbReference>
<dbReference type="InterPro" id="IPR016024">
    <property type="entry name" value="ARM-type_fold"/>
</dbReference>
<keyword evidence="4" id="KW-0808">Transferase</keyword>
<keyword evidence="7" id="KW-0418">Kinase</keyword>
<dbReference type="PANTHER" id="PTHR17583">
    <property type="entry name" value="PHOSPHOINOSITIDE 3-KINASE REGULATORY SUBUNIT 4"/>
    <property type="match status" value="1"/>
</dbReference>
<accession>M2RE38</accession>
<dbReference type="InterPro" id="IPR000719">
    <property type="entry name" value="Prot_kinase_dom"/>
</dbReference>
<dbReference type="GO" id="GO:0016236">
    <property type="term" value="P:macroautophagy"/>
    <property type="evidence" value="ECO:0007669"/>
    <property type="project" value="InterPro"/>
</dbReference>
<evidence type="ECO:0000256" key="11">
    <source>
        <dbReference type="SAM" id="MobiDB-lite"/>
    </source>
</evidence>